<evidence type="ECO:0000313" key="3">
    <source>
        <dbReference type="Proteomes" id="UP000756132"/>
    </source>
</evidence>
<sequence>MEEPIKTRILIISDTHGAPLVKEHGRKDPFAPFEKPLPKADVLIHCGDMTTTGGITQYHDTLDMLKQIDATAKFVTAGNHDLSLDKDYTLSHAQSEDMTYEEATALTTRAHDLWISPTGRAKREGVTYLEEGVHVHSLPNGATMSICASPYTPEFCDWGFPYDRDDDRFNGEGTKLSDAATVTSQPIPAPSETPIDVFVTHGPPYGRRDRTQDGMLVGCPHLLRAAMRARPMLHCFGHIHEGWGAERVSWSPSADTVTKSPCTIRQWTKEAAWKAGVANNGEGISKIKTDRDEAEQDHAVFVDASRTGKPIQRGTETLMVNASIMNVRYRPINAPWVIDIDLPRAKAA</sequence>
<dbReference type="InterPro" id="IPR004843">
    <property type="entry name" value="Calcineurin-like_PHP"/>
</dbReference>
<feature type="domain" description="Calcineurin-like phosphoesterase" evidence="1">
    <location>
        <begin position="8"/>
        <end position="241"/>
    </location>
</feature>
<dbReference type="PANTHER" id="PTHR12905:SF0">
    <property type="entry name" value="CALCINEURIN-LIKE PHOSPHOESTERASE DOMAIN-CONTAINING PROTEIN"/>
    <property type="match status" value="1"/>
</dbReference>
<dbReference type="OMA" id="IKTRICM"/>
<name>A0A9Q8P375_PASFU</name>
<keyword evidence="2" id="KW-0456">Lyase</keyword>
<protein>
    <submittedName>
        <fullName evidence="2">Rhamnogalacturonate lyase C</fullName>
    </submittedName>
</protein>
<dbReference type="GO" id="GO:0016787">
    <property type="term" value="F:hydrolase activity"/>
    <property type="evidence" value="ECO:0007669"/>
    <property type="project" value="InterPro"/>
</dbReference>
<dbReference type="RefSeq" id="XP_047756004.1">
    <property type="nucleotide sequence ID" value="XM_047900038.1"/>
</dbReference>
<dbReference type="GO" id="GO:0016829">
    <property type="term" value="F:lyase activity"/>
    <property type="evidence" value="ECO:0007669"/>
    <property type="project" value="UniProtKB-KW"/>
</dbReference>
<proteinExistence type="predicted"/>
<dbReference type="GeneID" id="71980768"/>
<reference evidence="2" key="2">
    <citation type="journal article" date="2022" name="Microb. Genom.">
        <title>A chromosome-scale genome assembly of the tomato pathogen Cladosporium fulvum reveals a compartmentalized genome architecture and the presence of a dispensable chromosome.</title>
        <authorList>
            <person name="Zaccaron A.Z."/>
            <person name="Chen L.H."/>
            <person name="Samaras A."/>
            <person name="Stergiopoulos I."/>
        </authorList>
    </citation>
    <scope>NUCLEOTIDE SEQUENCE</scope>
    <source>
        <strain evidence="2">Race5_Kim</strain>
    </source>
</reference>
<dbReference type="PANTHER" id="PTHR12905">
    <property type="entry name" value="METALLOPHOSPHOESTERASE"/>
    <property type="match status" value="1"/>
</dbReference>
<dbReference type="Gene3D" id="3.60.21.10">
    <property type="match status" value="1"/>
</dbReference>
<evidence type="ECO:0000313" key="2">
    <source>
        <dbReference type="EMBL" id="UJO11638.1"/>
    </source>
</evidence>
<dbReference type="Pfam" id="PF00149">
    <property type="entry name" value="Metallophos"/>
    <property type="match status" value="1"/>
</dbReference>
<keyword evidence="3" id="KW-1185">Reference proteome</keyword>
<gene>
    <name evidence="2" type="ORF">CLAFUR5_00890</name>
</gene>
<organism evidence="2 3">
    <name type="scientific">Passalora fulva</name>
    <name type="common">Tomato leaf mold</name>
    <name type="synonym">Cladosporium fulvum</name>
    <dbReference type="NCBI Taxonomy" id="5499"/>
    <lineage>
        <taxon>Eukaryota</taxon>
        <taxon>Fungi</taxon>
        <taxon>Dikarya</taxon>
        <taxon>Ascomycota</taxon>
        <taxon>Pezizomycotina</taxon>
        <taxon>Dothideomycetes</taxon>
        <taxon>Dothideomycetidae</taxon>
        <taxon>Mycosphaerellales</taxon>
        <taxon>Mycosphaerellaceae</taxon>
        <taxon>Fulvia</taxon>
    </lineage>
</organism>
<dbReference type="CDD" id="cd07379">
    <property type="entry name" value="MPP_239FB"/>
    <property type="match status" value="1"/>
</dbReference>
<evidence type="ECO:0000259" key="1">
    <source>
        <dbReference type="Pfam" id="PF00149"/>
    </source>
</evidence>
<dbReference type="AlphaFoldDB" id="A0A9Q8P375"/>
<dbReference type="KEGG" id="ffu:CLAFUR5_00890"/>
<dbReference type="Proteomes" id="UP000756132">
    <property type="component" value="Chromosome 1"/>
</dbReference>
<accession>A0A9Q8P375</accession>
<dbReference type="InterPro" id="IPR029052">
    <property type="entry name" value="Metallo-depent_PP-like"/>
</dbReference>
<reference evidence="2" key="1">
    <citation type="submission" date="2021-12" db="EMBL/GenBank/DDBJ databases">
        <authorList>
            <person name="Zaccaron A."/>
            <person name="Stergiopoulos I."/>
        </authorList>
    </citation>
    <scope>NUCLEOTIDE SEQUENCE</scope>
    <source>
        <strain evidence="2">Race5_Kim</strain>
    </source>
</reference>
<dbReference type="OrthoDB" id="630188at2759"/>
<dbReference type="InterPro" id="IPR051693">
    <property type="entry name" value="UPF0046_metallophosphoest"/>
</dbReference>
<dbReference type="EMBL" id="CP090163">
    <property type="protein sequence ID" value="UJO11638.1"/>
    <property type="molecule type" value="Genomic_DNA"/>
</dbReference>
<dbReference type="SUPFAM" id="SSF56300">
    <property type="entry name" value="Metallo-dependent phosphatases"/>
    <property type="match status" value="1"/>
</dbReference>